<gene>
    <name evidence="2" type="ORF">WDJ50_06135</name>
</gene>
<accession>A0AAU6Q5X9</accession>
<dbReference type="AlphaFoldDB" id="A0AAU6Q5X9"/>
<evidence type="ECO:0000313" key="2">
    <source>
        <dbReference type="EMBL" id="WYF45692.1"/>
    </source>
</evidence>
<dbReference type="SUPFAM" id="SSF55729">
    <property type="entry name" value="Acyl-CoA N-acyltransferases (Nat)"/>
    <property type="match status" value="1"/>
</dbReference>
<dbReference type="PROSITE" id="PS51186">
    <property type="entry name" value="GNAT"/>
    <property type="match status" value="1"/>
</dbReference>
<keyword evidence="2" id="KW-0808">Transferase</keyword>
<feature type="domain" description="N-acetyltransferase" evidence="1">
    <location>
        <begin position="7"/>
        <end position="176"/>
    </location>
</feature>
<evidence type="ECO:0000259" key="1">
    <source>
        <dbReference type="PROSITE" id="PS51186"/>
    </source>
</evidence>
<proteinExistence type="predicted"/>
<sequence length="243" mass="25938">MPVSAPVTVRRITDPQDPALAAFGRVQEASYYAPEMLIPPEYFPRLVAGLGERQDRLLVAEDEASTVLGGTIYSLLPAAGFNSFMGVAPGSQGRGVGRRLQQASLDDVRGAGLSGMFADSVHASRQSASEQAGERRVGTDPVVRRRQLHALGFRTVDLPYWQPVGGPGGGPLKDLDLLYCALDGSDTVPLALVTQTMQSYWQGWLGPERAAAEAKALAGRAGNVERVALLPATQTPGYWAQQH</sequence>
<protein>
    <submittedName>
        <fullName evidence="2">GNAT family N-acetyltransferase</fullName>
        <ecNumber evidence="2">2.3.1.-</ecNumber>
    </submittedName>
</protein>
<name>A0AAU6Q5X9_9DEIO</name>
<dbReference type="InterPro" id="IPR000182">
    <property type="entry name" value="GNAT_dom"/>
</dbReference>
<dbReference type="InterPro" id="IPR016181">
    <property type="entry name" value="Acyl_CoA_acyltransferase"/>
</dbReference>
<dbReference type="GO" id="GO:0016747">
    <property type="term" value="F:acyltransferase activity, transferring groups other than amino-acyl groups"/>
    <property type="evidence" value="ECO:0007669"/>
    <property type="project" value="InterPro"/>
</dbReference>
<organism evidence="2">
    <name type="scientific">Deinococcus sp. VB142</name>
    <dbReference type="NCBI Taxonomy" id="3112952"/>
    <lineage>
        <taxon>Bacteria</taxon>
        <taxon>Thermotogati</taxon>
        <taxon>Deinococcota</taxon>
        <taxon>Deinococci</taxon>
        <taxon>Deinococcales</taxon>
        <taxon>Deinococcaceae</taxon>
        <taxon>Deinococcus</taxon>
    </lineage>
</organism>
<dbReference type="Pfam" id="PF00583">
    <property type="entry name" value="Acetyltransf_1"/>
    <property type="match status" value="1"/>
</dbReference>
<dbReference type="EC" id="2.3.1.-" evidence="2"/>
<keyword evidence="2" id="KW-0012">Acyltransferase</keyword>
<dbReference type="EMBL" id="CP149782">
    <property type="protein sequence ID" value="WYF45692.1"/>
    <property type="molecule type" value="Genomic_DNA"/>
</dbReference>
<dbReference type="RefSeq" id="WP_339097008.1">
    <property type="nucleotide sequence ID" value="NZ_CP149782.1"/>
</dbReference>
<reference evidence="2" key="1">
    <citation type="submission" date="2024-03" db="EMBL/GenBank/DDBJ databases">
        <title>Deinococcus weizhi sp. nov., isolated from human skin.</title>
        <authorList>
            <person name="Wei Z."/>
            <person name="Tian F."/>
            <person name="Yang C."/>
            <person name="Xin L.T."/>
            <person name="Wen Z.J."/>
            <person name="Lan K.C."/>
            <person name="Yu L."/>
            <person name="Zhe W."/>
            <person name="Dan F.D."/>
            <person name="Jun W."/>
            <person name="Rui Z."/>
            <person name="Yong X.J."/>
            <person name="Ting Y."/>
            <person name="Wei X."/>
            <person name="Xu Z.G."/>
            <person name="Xin Z."/>
            <person name="Dong F.G."/>
            <person name="Ni X.M."/>
            <person name="Zheng M.G."/>
            <person name="Chun Y."/>
            <person name="Qian W.X."/>
        </authorList>
    </citation>
    <scope>NUCLEOTIDE SEQUENCE</scope>
    <source>
        <strain evidence="2">VB142</strain>
    </source>
</reference>
<dbReference type="Gene3D" id="3.40.630.30">
    <property type="match status" value="1"/>
</dbReference>
<dbReference type="CDD" id="cd04301">
    <property type="entry name" value="NAT_SF"/>
    <property type="match status" value="1"/>
</dbReference>